<evidence type="ECO:0000256" key="8">
    <source>
        <dbReference type="ARBA" id="ARBA00054674"/>
    </source>
</evidence>
<dbReference type="EMBL" id="JAZGQO010000007">
    <property type="protein sequence ID" value="KAK6182748.1"/>
    <property type="molecule type" value="Genomic_DNA"/>
</dbReference>
<evidence type="ECO:0000256" key="4">
    <source>
        <dbReference type="ARBA" id="ARBA00022490"/>
    </source>
</evidence>
<dbReference type="Proteomes" id="UP001347796">
    <property type="component" value="Unassembled WGS sequence"/>
</dbReference>
<dbReference type="SUPFAM" id="SSF55811">
    <property type="entry name" value="Nudix"/>
    <property type="match status" value="1"/>
</dbReference>
<organism evidence="12 13">
    <name type="scientific">Patella caerulea</name>
    <name type="common">Rayed Mediterranean limpet</name>
    <dbReference type="NCBI Taxonomy" id="87958"/>
    <lineage>
        <taxon>Eukaryota</taxon>
        <taxon>Metazoa</taxon>
        <taxon>Spiralia</taxon>
        <taxon>Lophotrochozoa</taxon>
        <taxon>Mollusca</taxon>
        <taxon>Gastropoda</taxon>
        <taxon>Patellogastropoda</taxon>
        <taxon>Patelloidea</taxon>
        <taxon>Patellidae</taxon>
        <taxon>Patella</taxon>
    </lineage>
</organism>
<comment type="subunit">
    <text evidence="3">Homodimer.</text>
</comment>
<keyword evidence="6" id="KW-0460">Magnesium</keyword>
<evidence type="ECO:0000256" key="6">
    <source>
        <dbReference type="ARBA" id="ARBA00022842"/>
    </source>
</evidence>
<evidence type="ECO:0000256" key="7">
    <source>
        <dbReference type="ARBA" id="ARBA00051086"/>
    </source>
</evidence>
<proteinExistence type="predicted"/>
<comment type="subcellular location">
    <subcellularLocation>
        <location evidence="2">Cytoplasm</location>
    </subcellularLocation>
</comment>
<gene>
    <name evidence="12" type="ORF">SNE40_010362</name>
</gene>
<evidence type="ECO:0000256" key="2">
    <source>
        <dbReference type="ARBA" id="ARBA00004496"/>
    </source>
</evidence>
<evidence type="ECO:0000256" key="1">
    <source>
        <dbReference type="ARBA" id="ARBA00001946"/>
    </source>
</evidence>
<protein>
    <recommendedName>
        <fullName evidence="10">Uridine diphosphate glucose pyrophosphatase NUDT14</fullName>
        <ecNumber evidence="9">3.6.1.45</ecNumber>
    </recommendedName>
    <alternativeName>
        <fullName evidence="11">Nucleoside diphosphate-linked moiety X motif 14</fullName>
    </alternativeName>
</protein>
<comment type="function">
    <text evidence="8">Hydrolyzes UDP-glucose to glucose 1-phosphate and UMP and ADP-ribose to ribose 5-phosphate and AMP. The physiological substrate is probably UDP-glucose. Poor activity on other substrates such as ADP-glucose, CDP-glucose, GDP-glucose and GDP-mannose.</text>
</comment>
<comment type="caution">
    <text evidence="12">The sequence shown here is derived from an EMBL/GenBank/DDBJ whole genome shotgun (WGS) entry which is preliminary data.</text>
</comment>
<dbReference type="GO" id="GO:0006753">
    <property type="term" value="P:nucleoside phosphate metabolic process"/>
    <property type="evidence" value="ECO:0007669"/>
    <property type="project" value="TreeGrafter"/>
</dbReference>
<reference evidence="12 13" key="1">
    <citation type="submission" date="2024-01" db="EMBL/GenBank/DDBJ databases">
        <title>The genome of the rayed Mediterranean limpet Patella caerulea (Linnaeus, 1758).</title>
        <authorList>
            <person name="Anh-Thu Weber A."/>
            <person name="Halstead-Nussloch G."/>
        </authorList>
    </citation>
    <scope>NUCLEOTIDE SEQUENCE [LARGE SCALE GENOMIC DNA]</scope>
    <source>
        <strain evidence="12">AATW-2023a</strain>
        <tissue evidence="12">Whole specimen</tissue>
    </source>
</reference>
<dbReference type="CDD" id="cd18887">
    <property type="entry name" value="NUDIX_UGPPase_Nudt14"/>
    <property type="match status" value="1"/>
</dbReference>
<evidence type="ECO:0000256" key="11">
    <source>
        <dbReference type="ARBA" id="ARBA00080475"/>
    </source>
</evidence>
<dbReference type="Gene3D" id="3.90.79.10">
    <property type="entry name" value="Nucleoside Triphosphate Pyrophosphohydrolase"/>
    <property type="match status" value="1"/>
</dbReference>
<dbReference type="FunFam" id="3.90.79.10:FF:000035">
    <property type="entry name" value="Uridine diphosphate glucose pyrophosphatase"/>
    <property type="match status" value="1"/>
</dbReference>
<name>A0AAN8JXT3_PATCE</name>
<comment type="catalytic activity">
    <reaction evidence="7">
        <text>UDP-sugar + H2O = UMP + alpha-D-aldose 1-phosphate.</text>
        <dbReference type="EC" id="3.6.1.45"/>
    </reaction>
</comment>
<evidence type="ECO:0000256" key="3">
    <source>
        <dbReference type="ARBA" id="ARBA00011738"/>
    </source>
</evidence>
<dbReference type="GO" id="GO:0046872">
    <property type="term" value="F:metal ion binding"/>
    <property type="evidence" value="ECO:0007669"/>
    <property type="project" value="InterPro"/>
</dbReference>
<evidence type="ECO:0000256" key="10">
    <source>
        <dbReference type="ARBA" id="ARBA00071467"/>
    </source>
</evidence>
<sequence length="215" mass="24521">MDKISDVSLEECSQSKYLKPYRLRFTQNGIEKTWDLMKVNDSLAILVYNPFRKVLVFVKQFRAALYWAKTESYQDNGTTKIDTTKYPGSLGLTHELCAGLVDKDCNIKEIAQHELLEELGYKVPLYKIEKITSYRSGIGVSASKQTLFYAEVSDVMKVGEGGGLVEEGEFIETVEIPVDEGKSFIYDESIAKPIWTMFALQWFYDNKYKVAKAAE</sequence>
<evidence type="ECO:0000256" key="5">
    <source>
        <dbReference type="ARBA" id="ARBA00022801"/>
    </source>
</evidence>
<accession>A0AAN8JXT3</accession>
<dbReference type="GO" id="GO:0005737">
    <property type="term" value="C:cytoplasm"/>
    <property type="evidence" value="ECO:0007669"/>
    <property type="project" value="UniProtKB-SubCell"/>
</dbReference>
<dbReference type="NCBIfam" id="TIGR00052">
    <property type="entry name" value="nudix-type nucleoside diphosphatase, YffH/AdpP family"/>
    <property type="match status" value="1"/>
</dbReference>
<evidence type="ECO:0000256" key="9">
    <source>
        <dbReference type="ARBA" id="ARBA00066480"/>
    </source>
</evidence>
<dbReference type="PANTHER" id="PTHR11839:SF15">
    <property type="entry name" value="URIDINE DIPHOSPHATE GLUCOSE PYROPHOSPHATASE NUDT14"/>
    <property type="match status" value="1"/>
</dbReference>
<evidence type="ECO:0000313" key="13">
    <source>
        <dbReference type="Proteomes" id="UP001347796"/>
    </source>
</evidence>
<evidence type="ECO:0000313" key="12">
    <source>
        <dbReference type="EMBL" id="KAK6182748.1"/>
    </source>
</evidence>
<keyword evidence="13" id="KW-1185">Reference proteome</keyword>
<dbReference type="InterPro" id="IPR015797">
    <property type="entry name" value="NUDIX_hydrolase-like_dom_sf"/>
</dbReference>
<dbReference type="GO" id="GO:0019693">
    <property type="term" value="P:ribose phosphate metabolic process"/>
    <property type="evidence" value="ECO:0007669"/>
    <property type="project" value="TreeGrafter"/>
</dbReference>
<dbReference type="GO" id="GO:0008768">
    <property type="term" value="F:UDP-sugar diphosphatase activity"/>
    <property type="evidence" value="ECO:0007669"/>
    <property type="project" value="UniProtKB-EC"/>
</dbReference>
<keyword evidence="5" id="KW-0378">Hydrolase</keyword>
<dbReference type="EC" id="3.6.1.45" evidence="9"/>
<dbReference type="AlphaFoldDB" id="A0AAN8JXT3"/>
<dbReference type="PANTHER" id="PTHR11839">
    <property type="entry name" value="UDP/ADP-SUGAR PYROPHOSPHATASE"/>
    <property type="match status" value="1"/>
</dbReference>
<keyword evidence="4" id="KW-0963">Cytoplasm</keyword>
<comment type="cofactor">
    <cofactor evidence="1">
        <name>Mg(2+)</name>
        <dbReference type="ChEBI" id="CHEBI:18420"/>
    </cofactor>
</comment>
<dbReference type="InterPro" id="IPR004385">
    <property type="entry name" value="NDP_pyrophosphatase"/>
</dbReference>